<keyword evidence="4" id="KW-0539">Nucleus</keyword>
<evidence type="ECO:0000256" key="5">
    <source>
        <dbReference type="SAM" id="MobiDB-lite"/>
    </source>
</evidence>
<evidence type="ECO:0000256" key="3">
    <source>
        <dbReference type="ARBA" id="ARBA00021502"/>
    </source>
</evidence>
<dbReference type="PANTHER" id="PTHR34105:SF1">
    <property type="entry name" value="PROLINE-, GLUTAMIC ACID- AND LEUCINE-RICH PROTEIN 1"/>
    <property type="match status" value="1"/>
</dbReference>
<feature type="region of interest" description="Disordered" evidence="5">
    <location>
        <begin position="479"/>
        <end position="499"/>
    </location>
</feature>
<reference evidence="7 8" key="1">
    <citation type="submission" date="2019-07" db="EMBL/GenBank/DDBJ databases">
        <title>Finished genome of Venturia effusa.</title>
        <authorList>
            <person name="Young C.A."/>
            <person name="Cox M.P."/>
            <person name="Ganley A.R.D."/>
            <person name="David W.J."/>
        </authorList>
    </citation>
    <scope>NUCLEOTIDE SEQUENCE [LARGE SCALE GENOMIC DNA]</scope>
    <source>
        <strain evidence="8">albino</strain>
    </source>
</reference>
<sequence>MTPLRADDSQSSHLRSITVRLTSTPIHQLPQIVPYLARQLVSCQQFLSQHQDSTSRDNVALLHSFKTRLSSLLQERTVEGRWSAVVLIKAAIELSGAEVLYGDRDRVSKWIRGLIVILNKPDPTTTKKLCIITLTRIFMLTREYPTLLRELTTPCLPSFVSACLSHFQGKELGQTATQRGLLGPVLESMSILLPRHPAIFRPFESQLRDIGLHILSTDAFQPDRGYTAPNEVRSVAQRLLALLPTCVPKGGSAEKLDGLIRETVKYVHASADQVFRAVEEDWESTCNVVSTIEGHTLSDQPEIEATEGNKHGAWIGIRSGAERIVSHLGFIKQCILTPTSSAIPLRIGVIMDLLTRLLCMAVSKADSGSNRFNPQVSRQEREELWAVLPSIHVASIEVFVAFVDRLQTASAPTCQQLLELLPWLFEAERSNVHFRTAVYQAVTAILPCLGNSLSKSMVSSLSSIVKSCCADLMPTDVKEDKSSQTGADVQNGRAHTMNGTKSTANTEVLMSSTTAVAAMPTQYAGLHAAAYGLLPVLLSTLPAPLIPISVRTEMDRVAVLTRHQDALLASVLNPHPHKPSLLPLLASFYPDSPAIEGLLRPRMPIIRIEGRDSDMVDDADEVDENARSNFDTTVENLEAPPAQAFDWNSLNAPTPVSKSEASSLIEPCQPKRVQVQEPGNEERIMSPAKRPRLEEPIIPTSSYETARSEMTPKPSKTFTSEDVPMMEEVVREESDSDDGSDFEIPTLVMKDDSDEDDEDDEEGGEET</sequence>
<dbReference type="GO" id="GO:0005634">
    <property type="term" value="C:nucleus"/>
    <property type="evidence" value="ECO:0007669"/>
    <property type="project" value="UniProtKB-SubCell"/>
</dbReference>
<evidence type="ECO:0000313" key="8">
    <source>
        <dbReference type="Proteomes" id="UP000316270"/>
    </source>
</evidence>
<dbReference type="AlphaFoldDB" id="A0A517L3G0"/>
<dbReference type="Proteomes" id="UP000316270">
    <property type="component" value="Chromosome 4"/>
</dbReference>
<proteinExistence type="inferred from homology"/>
<dbReference type="InterPro" id="IPR016024">
    <property type="entry name" value="ARM-type_fold"/>
</dbReference>
<dbReference type="InterPro" id="IPR012583">
    <property type="entry name" value="RIX1_N"/>
</dbReference>
<dbReference type="OrthoDB" id="20900at2759"/>
<gene>
    <name evidence="7" type="ORF">FKW77_006297</name>
</gene>
<feature type="domain" description="Pre-rRNA-processing protein RIX1 N-terminal" evidence="6">
    <location>
        <begin position="14"/>
        <end position="221"/>
    </location>
</feature>
<evidence type="ECO:0000256" key="1">
    <source>
        <dbReference type="ARBA" id="ARBA00004123"/>
    </source>
</evidence>
<accession>A0A517L3G0</accession>
<dbReference type="PANTHER" id="PTHR34105">
    <property type="entry name" value="PROLINE-, GLUTAMIC ACID- AND LEUCINE-RICH PROTEIN 1"/>
    <property type="match status" value="1"/>
</dbReference>
<evidence type="ECO:0000256" key="4">
    <source>
        <dbReference type="ARBA" id="ARBA00023242"/>
    </source>
</evidence>
<dbReference type="Pfam" id="PF08167">
    <property type="entry name" value="RIX1"/>
    <property type="match status" value="1"/>
</dbReference>
<evidence type="ECO:0000259" key="6">
    <source>
        <dbReference type="Pfam" id="PF08167"/>
    </source>
</evidence>
<dbReference type="GO" id="GO:0006364">
    <property type="term" value="P:rRNA processing"/>
    <property type="evidence" value="ECO:0007669"/>
    <property type="project" value="TreeGrafter"/>
</dbReference>
<feature type="region of interest" description="Disordered" evidence="5">
    <location>
        <begin position="700"/>
        <end position="767"/>
    </location>
</feature>
<evidence type="ECO:0000313" key="7">
    <source>
        <dbReference type="EMBL" id="QDS70175.1"/>
    </source>
</evidence>
<name>A0A517L3G0_9PEZI</name>
<protein>
    <recommendedName>
        <fullName evidence="3">Pre-rRNA-processing protein RIX1</fullName>
    </recommendedName>
</protein>
<dbReference type="STRING" id="50376.A0A517L3G0"/>
<comment type="similarity">
    <text evidence="2">Belongs to the RIX1/PELP1 family.</text>
</comment>
<dbReference type="SUPFAM" id="SSF48371">
    <property type="entry name" value="ARM repeat"/>
    <property type="match status" value="1"/>
</dbReference>
<organism evidence="7 8">
    <name type="scientific">Venturia effusa</name>
    <dbReference type="NCBI Taxonomy" id="50376"/>
    <lineage>
        <taxon>Eukaryota</taxon>
        <taxon>Fungi</taxon>
        <taxon>Dikarya</taxon>
        <taxon>Ascomycota</taxon>
        <taxon>Pezizomycotina</taxon>
        <taxon>Dothideomycetes</taxon>
        <taxon>Pleosporomycetidae</taxon>
        <taxon>Venturiales</taxon>
        <taxon>Venturiaceae</taxon>
        <taxon>Venturia</taxon>
    </lineage>
</organism>
<comment type="subcellular location">
    <subcellularLocation>
        <location evidence="1">Nucleus</location>
    </subcellularLocation>
</comment>
<feature type="compositionally biased region" description="Acidic residues" evidence="5">
    <location>
        <begin position="752"/>
        <end position="767"/>
    </location>
</feature>
<dbReference type="EMBL" id="CP042188">
    <property type="protein sequence ID" value="QDS70175.1"/>
    <property type="molecule type" value="Genomic_DNA"/>
</dbReference>
<evidence type="ECO:0000256" key="2">
    <source>
        <dbReference type="ARBA" id="ARBA00010511"/>
    </source>
</evidence>
<keyword evidence="8" id="KW-1185">Reference proteome</keyword>